<protein>
    <submittedName>
        <fullName evidence="1">Bro-b protein</fullName>
    </submittedName>
</protein>
<accession>A0A7G9U8C5</accession>
<dbReference type="EMBL" id="MN750522">
    <property type="protein sequence ID" value="QNN89356.1"/>
    <property type="molecule type" value="Genomic_DNA"/>
</dbReference>
<name>A0A7G9U8C5_9ABAC</name>
<evidence type="ECO:0000313" key="1">
    <source>
        <dbReference type="EMBL" id="QNN89356.1"/>
    </source>
</evidence>
<sequence>MKSKLPYAVELQAWLLEEVIPQVLCTGKYAPAVKMDTNYNVIEELNKKLMFASESLAEANENYTFRQRVGDRQHRIGAS</sequence>
<reference evidence="1" key="1">
    <citation type="submission" date="2019-11" db="EMBL/GenBank/DDBJ databases">
        <title>Studies on the baculoviruses infecting the caterpillars, Spilarctia obliqua Walker (Erebidae) and Pieris brassicae Linn. (Pieridae) (Insecta: Lepidoptera).</title>
        <authorList>
            <person name="Paul S."/>
            <person name="Arumugaperumal A."/>
            <person name="Sathiya Balasingh Thangapandi E.J.J."/>
            <person name="Sarjubala Devi H."/>
            <person name="Johnson T."/>
            <person name="Maisnam S."/>
            <person name="Krishnavel S."/>
            <person name="Soman Syamala S."/>
            <person name="Ramamoorthy S."/>
            <person name="Karthikeyan R."/>
            <person name="Subburaman C."/>
            <person name="Jeyaprakash R."/>
            <person name="Azhaguchamy M."/>
            <person name="Ramaiyer V."/>
            <person name="Sivasubramaniam S."/>
        </authorList>
    </citation>
    <scope>NUCLEOTIDE SEQUENCE</scope>
    <source>
        <strain evidence="1">Manipur</strain>
    </source>
</reference>
<organism evidence="1">
    <name type="scientific">Spilarctia obliqua nucleopolyhedrovirus</name>
    <dbReference type="NCBI Taxonomy" id="1638618"/>
    <lineage>
        <taxon>Viruses</taxon>
        <taxon>Viruses incertae sedis</taxon>
        <taxon>Naldaviricetes</taxon>
        <taxon>Lefavirales</taxon>
        <taxon>Baculoviridae</taxon>
        <taxon>Alphabaculovirus</taxon>
    </lineage>
</organism>
<proteinExistence type="predicted"/>